<name>A0A1M6FZY1_9FIRM</name>
<dbReference type="InterPro" id="IPR033756">
    <property type="entry name" value="YlxH/NBP35"/>
</dbReference>
<dbReference type="AlphaFoldDB" id="A0A1M6FZY1"/>
<dbReference type="PANTHER" id="PTHR43384:SF4">
    <property type="entry name" value="CELLULOSE BIOSYNTHESIS PROTEIN BCSQ-RELATED"/>
    <property type="match status" value="1"/>
</dbReference>
<dbReference type="EMBL" id="FQZP01000020">
    <property type="protein sequence ID" value="SHJ03169.1"/>
    <property type="molecule type" value="Genomic_DNA"/>
</dbReference>
<dbReference type="InterPro" id="IPR050625">
    <property type="entry name" value="ParA/MinD_ATPase"/>
</dbReference>
<keyword evidence="3" id="KW-0969">Cilium</keyword>
<dbReference type="GO" id="GO:0009898">
    <property type="term" value="C:cytoplasmic side of plasma membrane"/>
    <property type="evidence" value="ECO:0007669"/>
    <property type="project" value="TreeGrafter"/>
</dbReference>
<evidence type="ECO:0000256" key="2">
    <source>
        <dbReference type="ARBA" id="ARBA00022840"/>
    </source>
</evidence>
<dbReference type="PANTHER" id="PTHR43384">
    <property type="entry name" value="SEPTUM SITE-DETERMINING PROTEIN MIND HOMOLOG, CHLOROPLASTIC-RELATED"/>
    <property type="match status" value="1"/>
</dbReference>
<dbReference type="InterPro" id="IPR033875">
    <property type="entry name" value="FlhG"/>
</dbReference>
<keyword evidence="2" id="KW-0067">ATP-binding</keyword>
<organism evidence="3 4">
    <name type="scientific">Thermoclostridium caenicola</name>
    <dbReference type="NCBI Taxonomy" id="659425"/>
    <lineage>
        <taxon>Bacteria</taxon>
        <taxon>Bacillati</taxon>
        <taxon>Bacillota</taxon>
        <taxon>Clostridia</taxon>
        <taxon>Eubacteriales</taxon>
        <taxon>Oscillospiraceae</taxon>
        <taxon>Thermoclostridium</taxon>
    </lineage>
</organism>
<dbReference type="Proteomes" id="UP000324781">
    <property type="component" value="Unassembled WGS sequence"/>
</dbReference>
<keyword evidence="1" id="KW-0547">Nucleotide-binding</keyword>
<protein>
    <submittedName>
        <fullName evidence="3">Flagellar biosynthesis protein FlhG</fullName>
    </submittedName>
</protein>
<dbReference type="SUPFAM" id="SSF52540">
    <property type="entry name" value="P-loop containing nucleoside triphosphate hydrolases"/>
    <property type="match status" value="1"/>
</dbReference>
<dbReference type="Gene3D" id="3.40.50.300">
    <property type="entry name" value="P-loop containing nucleotide triphosphate hydrolases"/>
    <property type="match status" value="1"/>
</dbReference>
<dbReference type="OrthoDB" id="9816297at2"/>
<accession>A0A1M6FZY1</accession>
<evidence type="ECO:0000256" key="1">
    <source>
        <dbReference type="ARBA" id="ARBA00022741"/>
    </source>
</evidence>
<dbReference type="InterPro" id="IPR025501">
    <property type="entry name" value="MinD_FleN"/>
</dbReference>
<keyword evidence="4" id="KW-1185">Reference proteome</keyword>
<dbReference type="Pfam" id="PF10609">
    <property type="entry name" value="ParA"/>
    <property type="match status" value="1"/>
</dbReference>
<dbReference type="GO" id="GO:0016887">
    <property type="term" value="F:ATP hydrolysis activity"/>
    <property type="evidence" value="ECO:0007669"/>
    <property type="project" value="TreeGrafter"/>
</dbReference>
<sequence>MSDQAEKLRKLVVDLNGGPYATGSLKPEKRARVITVTSGKGGVGKTNITVNLAIALSRLGLRVVILDVDFGLANIDLLFGITPKYTLLDLIREEKSIFEVLTDGPNNIKFLSGGSGVEELISLDRRKLRKFVSNISLLDKLYDVILIDTGAGLSQNVMSFIMAADEIILVTTPEPTSITDAYALVKMVSRRDRRKVIRVLVNKAETVREAEEVAKKLTVVSEKFLSLKLNKLGYILYDEIIIKSVKQQKPFCLSYPRSQAARNVFALAEALMYDSKGAEVELGAKGFIQRVLSFFGA</sequence>
<keyword evidence="3" id="KW-0282">Flagellum</keyword>
<gene>
    <name evidence="3" type="ORF">SAMN05444373_102026</name>
</gene>
<evidence type="ECO:0000313" key="3">
    <source>
        <dbReference type="EMBL" id="SHJ03169.1"/>
    </source>
</evidence>
<reference evidence="3 4" key="1">
    <citation type="submission" date="2016-11" db="EMBL/GenBank/DDBJ databases">
        <authorList>
            <person name="Varghese N."/>
            <person name="Submissions S."/>
        </authorList>
    </citation>
    <scope>NUCLEOTIDE SEQUENCE [LARGE SCALE GENOMIC DNA]</scope>
    <source>
        <strain evidence="3 4">DSM 19027</strain>
    </source>
</reference>
<dbReference type="GO" id="GO:0005524">
    <property type="term" value="F:ATP binding"/>
    <property type="evidence" value="ECO:0007669"/>
    <property type="project" value="UniProtKB-KW"/>
</dbReference>
<dbReference type="InterPro" id="IPR027417">
    <property type="entry name" value="P-loop_NTPase"/>
</dbReference>
<dbReference type="RefSeq" id="WP_149678620.1">
    <property type="nucleotide sequence ID" value="NZ_FQZP01000020.1"/>
</dbReference>
<keyword evidence="3" id="KW-0966">Cell projection</keyword>
<dbReference type="GO" id="GO:0005829">
    <property type="term" value="C:cytosol"/>
    <property type="evidence" value="ECO:0007669"/>
    <property type="project" value="TreeGrafter"/>
</dbReference>
<dbReference type="CDD" id="cd02038">
    <property type="entry name" value="FlhG-like"/>
    <property type="match status" value="1"/>
</dbReference>
<proteinExistence type="predicted"/>
<dbReference type="GO" id="GO:0051782">
    <property type="term" value="P:negative regulation of cell division"/>
    <property type="evidence" value="ECO:0007669"/>
    <property type="project" value="TreeGrafter"/>
</dbReference>
<dbReference type="PIRSF" id="PIRSF003092">
    <property type="entry name" value="MinD"/>
    <property type="match status" value="1"/>
</dbReference>
<evidence type="ECO:0000313" key="4">
    <source>
        <dbReference type="Proteomes" id="UP000324781"/>
    </source>
</evidence>